<evidence type="ECO:0000256" key="6">
    <source>
        <dbReference type="ARBA" id="ARBA00022989"/>
    </source>
</evidence>
<dbReference type="RefSeq" id="WP_129211193.1">
    <property type="nucleotide sequence ID" value="NZ_CP026512.1"/>
</dbReference>
<evidence type="ECO:0000256" key="4">
    <source>
        <dbReference type="ARBA" id="ARBA00022475"/>
    </source>
</evidence>
<protein>
    <submittedName>
        <fullName evidence="10">Lipopolysaccharide export system permease protein LptG</fullName>
    </submittedName>
</protein>
<proteinExistence type="inferred from homology"/>
<evidence type="ECO:0000313" key="10">
    <source>
        <dbReference type="EMBL" id="QAX81893.1"/>
    </source>
</evidence>
<keyword evidence="4" id="KW-1003">Cell membrane</keyword>
<comment type="subunit">
    <text evidence="8">Component of the lipopolysaccharide transport and assembly complex. The LptBFG transporter is composed of two ATP-binding proteins (LptB) and two transmembrane proteins (LptF and LptG).</text>
</comment>
<evidence type="ECO:0000256" key="2">
    <source>
        <dbReference type="ARBA" id="ARBA00004651"/>
    </source>
</evidence>
<dbReference type="NCBIfam" id="TIGR04408">
    <property type="entry name" value="LptG_lptG"/>
    <property type="match status" value="1"/>
</dbReference>
<evidence type="ECO:0000256" key="7">
    <source>
        <dbReference type="ARBA" id="ARBA00023136"/>
    </source>
</evidence>
<evidence type="ECO:0000256" key="3">
    <source>
        <dbReference type="ARBA" id="ARBA00007725"/>
    </source>
</evidence>
<organism evidence="10 11">
    <name type="scientific">Candidatus Pseudomonas adelgestsugas</name>
    <dbReference type="NCBI Taxonomy" id="1302376"/>
    <lineage>
        <taxon>Bacteria</taxon>
        <taxon>Pseudomonadati</taxon>
        <taxon>Pseudomonadota</taxon>
        <taxon>Gammaproteobacteria</taxon>
        <taxon>Pseudomonadales</taxon>
        <taxon>Pseudomonadaceae</taxon>
        <taxon>Pseudomonas</taxon>
    </lineage>
</organism>
<evidence type="ECO:0000256" key="5">
    <source>
        <dbReference type="ARBA" id="ARBA00022692"/>
    </source>
</evidence>
<keyword evidence="5 9" id="KW-0812">Transmembrane</keyword>
<comment type="function">
    <text evidence="1">Part of the ABC transporter complex LptBFG involved in the translocation of lipopolysaccharide (LPS) from the inner membrane to the outer membrane.</text>
</comment>
<dbReference type="Pfam" id="PF03739">
    <property type="entry name" value="LptF_LptG"/>
    <property type="match status" value="1"/>
</dbReference>
<dbReference type="EMBL" id="CP026512">
    <property type="protein sequence ID" value="QAX81893.1"/>
    <property type="molecule type" value="Genomic_DNA"/>
</dbReference>
<dbReference type="InterPro" id="IPR030923">
    <property type="entry name" value="LptG"/>
</dbReference>
<evidence type="ECO:0000256" key="9">
    <source>
        <dbReference type="SAM" id="Phobius"/>
    </source>
</evidence>
<feature type="transmembrane region" description="Helical" evidence="9">
    <location>
        <begin position="332"/>
        <end position="356"/>
    </location>
</feature>
<feature type="transmembrane region" description="Helical" evidence="9">
    <location>
        <begin position="91"/>
        <end position="116"/>
    </location>
</feature>
<keyword evidence="6 9" id="KW-1133">Transmembrane helix</keyword>
<name>A0ABX5R8L1_9PSED</name>
<dbReference type="Proteomes" id="UP000288953">
    <property type="component" value="Chromosome"/>
</dbReference>
<evidence type="ECO:0000313" key="11">
    <source>
        <dbReference type="Proteomes" id="UP000288953"/>
    </source>
</evidence>
<feature type="transmembrane region" description="Helical" evidence="9">
    <location>
        <begin position="12"/>
        <end position="33"/>
    </location>
</feature>
<evidence type="ECO:0000256" key="8">
    <source>
        <dbReference type="ARBA" id="ARBA00026081"/>
    </source>
</evidence>
<comment type="similarity">
    <text evidence="3">Belongs to the LptF/LptG family.</text>
</comment>
<evidence type="ECO:0000256" key="1">
    <source>
        <dbReference type="ARBA" id="ARBA00002265"/>
    </source>
</evidence>
<dbReference type="PANTHER" id="PTHR33529">
    <property type="entry name" value="SLR0882 PROTEIN-RELATED"/>
    <property type="match status" value="1"/>
</dbReference>
<accession>A0ABX5R8L1</accession>
<sequence>MTKLDSYIGGSVLIYIMAVLGIILGLASLFAFIDEISNVTDTYTVIDVLSYVALTAPRRLYDLMPMAALIGCLISLGGLDSNSELIVMRTAGVSICRIVWSVMQPILLMMVFSVLIGEYVTPLTEAKAQANRTLARDSGDAQSAKHGLWHRHGNEFIHINAVQPGNLLVGVTRYTFDKERHMLASSFSKCAQYCDERRWELYEVTTTYFRNVGQGTKAYTEVINIPSEQWNIALQPELLNTVLMIPESLSISGLWGYIHYLKGQGLNNGRYWLAFWVKLSQPLVTATLVFMAISFVFGPLRAVTIGQRVFTGVLVGFTFRIAQDLLGQSSLVFGFSPLLTVLVPTIMCTLVGFWLLSRAN</sequence>
<reference evidence="10 11" key="1">
    <citation type="journal article" date="2018" name="Genome Biol. Evol.">
        <title>Partnering With a Pest: Genomes of Hemlock Woolly Adelgid Symbionts Reveal Atypical Nutritional Provisioning Patterns in Dual-Obligate Bacteria.</title>
        <authorList>
            <person name="Weglarz K.M."/>
            <person name="Havill N.P."/>
            <person name="Burke G.R."/>
            <person name="von Dohlen C.D."/>
        </authorList>
    </citation>
    <scope>NUCLEOTIDE SEQUENCE [LARGE SCALE GENOMIC DNA]</scope>
    <source>
        <strain evidence="10 11">HWA_ENA</strain>
    </source>
</reference>
<dbReference type="PANTHER" id="PTHR33529:SF2">
    <property type="entry name" value="LIPOPOLYSACCHARIDE EXPORT SYSTEM PERMEASE PROTEIN LPTG"/>
    <property type="match status" value="1"/>
</dbReference>
<dbReference type="InterPro" id="IPR005495">
    <property type="entry name" value="LptG/LptF_permease"/>
</dbReference>
<gene>
    <name evidence="10" type="primary">lptG</name>
    <name evidence="10" type="ORF">C3B55_00560</name>
</gene>
<keyword evidence="7 9" id="KW-0472">Membrane</keyword>
<feature type="transmembrane region" description="Helical" evidence="9">
    <location>
        <begin position="271"/>
        <end position="297"/>
    </location>
</feature>
<comment type="subcellular location">
    <subcellularLocation>
        <location evidence="2">Cell membrane</location>
        <topology evidence="2">Multi-pass membrane protein</topology>
    </subcellularLocation>
</comment>
<keyword evidence="11" id="KW-1185">Reference proteome</keyword>